<dbReference type="RefSeq" id="WP_198768567.1">
    <property type="nucleotide sequence ID" value="NZ_JAEACF010000001.1"/>
</dbReference>
<protein>
    <submittedName>
        <fullName evidence="1">Uncharacterized protein</fullName>
    </submittedName>
</protein>
<name>A0ABV2LGY5_9BACL</name>
<evidence type="ECO:0000313" key="2">
    <source>
        <dbReference type="Proteomes" id="UP001549097"/>
    </source>
</evidence>
<reference evidence="1 2" key="1">
    <citation type="submission" date="2024-06" db="EMBL/GenBank/DDBJ databases">
        <title>Genomic Encyclopedia of Type Strains, Phase IV (KMG-IV): sequencing the most valuable type-strain genomes for metagenomic binning, comparative biology and taxonomic classification.</title>
        <authorList>
            <person name="Goeker M."/>
        </authorList>
    </citation>
    <scope>NUCLEOTIDE SEQUENCE [LARGE SCALE GENOMIC DNA]</scope>
    <source>
        <strain evidence="1 2">DSM 100124</strain>
    </source>
</reference>
<evidence type="ECO:0000313" key="1">
    <source>
        <dbReference type="EMBL" id="MET3726817.1"/>
    </source>
</evidence>
<gene>
    <name evidence="1" type="ORF">ABID52_000398</name>
</gene>
<sequence length="145" mass="16884">MIRRHLPISVIIVLLLTLFIPSNSLLATKWVHQFVVWEGYVYTLEDEIITDVREKIGEVTAYSDMNQLPGNFSNVFQKGTPYYSIKEIDTNESIAIKVGKDRYQIADRESEYLVRDTEGSSANEYYDSSFTKHLLAFFDNLLKWF</sequence>
<comment type="caution">
    <text evidence="1">The sequence shown here is derived from an EMBL/GenBank/DDBJ whole genome shotgun (WGS) entry which is preliminary data.</text>
</comment>
<organism evidence="1 2">
    <name type="scientific">Fictibacillus halophilus</name>
    <dbReference type="NCBI Taxonomy" id="1610490"/>
    <lineage>
        <taxon>Bacteria</taxon>
        <taxon>Bacillati</taxon>
        <taxon>Bacillota</taxon>
        <taxon>Bacilli</taxon>
        <taxon>Bacillales</taxon>
        <taxon>Fictibacillaceae</taxon>
        <taxon>Fictibacillus</taxon>
    </lineage>
</organism>
<keyword evidence="2" id="KW-1185">Reference proteome</keyword>
<dbReference type="EMBL" id="JBEPMP010000001">
    <property type="protein sequence ID" value="MET3726817.1"/>
    <property type="molecule type" value="Genomic_DNA"/>
</dbReference>
<dbReference type="Proteomes" id="UP001549097">
    <property type="component" value="Unassembled WGS sequence"/>
</dbReference>
<accession>A0ABV2LGY5</accession>
<proteinExistence type="predicted"/>